<dbReference type="PROSITE" id="PS51084">
    <property type="entry name" value="HIT_2"/>
    <property type="match status" value="1"/>
</dbReference>
<dbReference type="InterPro" id="IPR001310">
    <property type="entry name" value="Histidine_triad_HIT"/>
</dbReference>
<name>A0ABY8D6T4_9HYPH</name>
<evidence type="ECO:0000256" key="1">
    <source>
        <dbReference type="PROSITE-ProRule" id="PRU00464"/>
    </source>
</evidence>
<accession>A0ABY8D6T4</accession>
<keyword evidence="4" id="KW-1185">Reference proteome</keyword>
<proteinExistence type="predicted"/>
<evidence type="ECO:0000259" key="2">
    <source>
        <dbReference type="PROSITE" id="PS51084"/>
    </source>
</evidence>
<dbReference type="RefSeq" id="WP_280658648.1">
    <property type="nucleotide sequence ID" value="NZ_CP120373.1"/>
</dbReference>
<dbReference type="SUPFAM" id="SSF54197">
    <property type="entry name" value="HIT-like"/>
    <property type="match status" value="1"/>
</dbReference>
<gene>
    <name evidence="3" type="ORF">PZN02_002881</name>
</gene>
<sequence length="149" mass="16904">MTPQRPSQCLFCEMAQGRIRPSTIFESDRLLAFLDIYPIRRGHVQIIPRDHFTHFDDLPGDLAGEITTLGQKIARAQKRIYRVERVAFLFTGGDIPHVHAHVVPMVEKTDITSRRYIKEETLTFAATPRATMDELNVVANELTSALDTA</sequence>
<feature type="short sequence motif" description="Histidine triad motif" evidence="1">
    <location>
        <begin position="97"/>
        <end position="101"/>
    </location>
</feature>
<evidence type="ECO:0000313" key="3">
    <source>
        <dbReference type="EMBL" id="WEX86580.1"/>
    </source>
</evidence>
<dbReference type="PRINTS" id="PR00332">
    <property type="entry name" value="HISTRIAD"/>
</dbReference>
<dbReference type="PANTHER" id="PTHR46648:SF1">
    <property type="entry name" value="ADENOSINE 5'-MONOPHOSPHORAMIDASE HNT1"/>
    <property type="match status" value="1"/>
</dbReference>
<feature type="domain" description="HIT" evidence="2">
    <location>
        <begin position="10"/>
        <end position="113"/>
    </location>
</feature>
<protein>
    <submittedName>
        <fullName evidence="3">HIT family protein</fullName>
    </submittedName>
</protein>
<dbReference type="Proteomes" id="UP001229355">
    <property type="component" value="Chromosome 1"/>
</dbReference>
<dbReference type="PANTHER" id="PTHR46648">
    <property type="entry name" value="HIT FAMILY PROTEIN 1"/>
    <property type="match status" value="1"/>
</dbReference>
<reference evidence="3 4" key="1">
    <citation type="submission" date="2023-03" db="EMBL/GenBank/DDBJ databases">
        <authorList>
            <person name="Kaur S."/>
            <person name="Espinosa-Saiz D."/>
            <person name="Velazquez E."/>
            <person name="Menendez E."/>
            <person name="diCenzo G.C."/>
        </authorList>
    </citation>
    <scope>NUCLEOTIDE SEQUENCE [LARGE SCALE GENOMIC DNA]</scope>
    <source>
        <strain evidence="3 4">LMG 24692</strain>
    </source>
</reference>
<dbReference type="InterPro" id="IPR036265">
    <property type="entry name" value="HIT-like_sf"/>
</dbReference>
<dbReference type="Pfam" id="PF01230">
    <property type="entry name" value="HIT"/>
    <property type="match status" value="1"/>
</dbReference>
<organism evidence="3 4">
    <name type="scientific">Sinorhizobium garamanticum</name>
    <dbReference type="NCBI Taxonomy" id="680247"/>
    <lineage>
        <taxon>Bacteria</taxon>
        <taxon>Pseudomonadati</taxon>
        <taxon>Pseudomonadota</taxon>
        <taxon>Alphaproteobacteria</taxon>
        <taxon>Hyphomicrobiales</taxon>
        <taxon>Rhizobiaceae</taxon>
        <taxon>Sinorhizobium/Ensifer group</taxon>
        <taxon>Sinorhizobium</taxon>
    </lineage>
</organism>
<dbReference type="EMBL" id="CP120373">
    <property type="protein sequence ID" value="WEX86580.1"/>
    <property type="molecule type" value="Genomic_DNA"/>
</dbReference>
<dbReference type="Gene3D" id="3.30.428.10">
    <property type="entry name" value="HIT-like"/>
    <property type="match status" value="1"/>
</dbReference>
<evidence type="ECO:0000313" key="4">
    <source>
        <dbReference type="Proteomes" id="UP001229355"/>
    </source>
</evidence>
<dbReference type="InterPro" id="IPR011146">
    <property type="entry name" value="HIT-like"/>
</dbReference>